<dbReference type="PANTHER" id="PTHR35797:SF1">
    <property type="entry name" value="PROTEASE"/>
    <property type="match status" value="1"/>
</dbReference>
<keyword evidence="1" id="KW-1133">Transmembrane helix</keyword>
<feature type="transmembrane region" description="Helical" evidence="1">
    <location>
        <begin position="182"/>
        <end position="201"/>
    </location>
</feature>
<dbReference type="AlphaFoldDB" id="A0A4R4VJV4"/>
<keyword evidence="3" id="KW-0378">Hydrolase</keyword>
<comment type="caution">
    <text evidence="3">The sequence shown here is derived from an EMBL/GenBank/DDBJ whole genome shotgun (WGS) entry which is preliminary data.</text>
</comment>
<accession>A0A4R4VJV4</accession>
<evidence type="ECO:0000256" key="1">
    <source>
        <dbReference type="SAM" id="Phobius"/>
    </source>
</evidence>
<feature type="transmembrane region" description="Helical" evidence="1">
    <location>
        <begin position="113"/>
        <end position="133"/>
    </location>
</feature>
<dbReference type="Pfam" id="PF02517">
    <property type="entry name" value="Rce1-like"/>
    <property type="match status" value="1"/>
</dbReference>
<keyword evidence="3" id="KW-0645">Protease</keyword>
<dbReference type="GO" id="GO:0008237">
    <property type="term" value="F:metallopeptidase activity"/>
    <property type="evidence" value="ECO:0007669"/>
    <property type="project" value="UniProtKB-KW"/>
</dbReference>
<keyword evidence="1" id="KW-0812">Transmembrane</keyword>
<dbReference type="RefSeq" id="WP_132597391.1">
    <property type="nucleotide sequence ID" value="NZ_SMKO01000065.1"/>
</dbReference>
<dbReference type="InterPro" id="IPR003675">
    <property type="entry name" value="Rce1/LyrA-like_dom"/>
</dbReference>
<keyword evidence="4" id="KW-1185">Reference proteome</keyword>
<feature type="transmembrane region" description="Helical" evidence="1">
    <location>
        <begin position="230"/>
        <end position="248"/>
    </location>
</feature>
<dbReference type="GO" id="GO:0006508">
    <property type="term" value="P:proteolysis"/>
    <property type="evidence" value="ECO:0007669"/>
    <property type="project" value="UniProtKB-KW"/>
</dbReference>
<dbReference type="EMBL" id="SMKO01000065">
    <property type="protein sequence ID" value="TDD02405.1"/>
    <property type="molecule type" value="Genomic_DNA"/>
</dbReference>
<organism evidence="3 4">
    <name type="scientific">Nonomuraea deserti</name>
    <dbReference type="NCBI Taxonomy" id="1848322"/>
    <lineage>
        <taxon>Bacteria</taxon>
        <taxon>Bacillati</taxon>
        <taxon>Actinomycetota</taxon>
        <taxon>Actinomycetes</taxon>
        <taxon>Streptosporangiales</taxon>
        <taxon>Streptosporangiaceae</taxon>
        <taxon>Nonomuraea</taxon>
    </lineage>
</organism>
<evidence type="ECO:0000313" key="3">
    <source>
        <dbReference type="EMBL" id="TDD02405.1"/>
    </source>
</evidence>
<proteinExistence type="predicted"/>
<dbReference type="InterPro" id="IPR042150">
    <property type="entry name" value="MmRce1-like"/>
</dbReference>
<sequence>MSWEFTGGRALAGFFVLLVVLAVPFWVAGALTGTTLARGLPLSALMFVVPAVAAAIITYRRAGAGGVRRLWARTFGPGERGRRAWPVAAALLPPALAVVCSAVTLPFGPPNALTAMPLLTAPLLVVVFLLAAACEEAGWTAFATDPLNDRLGPLRTGLLLGVIWGVWHFVPLAQAGHSVVWIAWWFLGTVAARVVIVWLYLEAGRAGPAAVLFHCMLNAAAYNYGPTHALAVSAIVMSVVAAAAALPWRAGVRV</sequence>
<dbReference type="PANTHER" id="PTHR35797">
    <property type="entry name" value="PROTEASE-RELATED"/>
    <property type="match status" value="1"/>
</dbReference>
<keyword evidence="3" id="KW-0482">Metalloprotease</keyword>
<keyword evidence="1" id="KW-0472">Membrane</keyword>
<name>A0A4R4VJV4_9ACTN</name>
<gene>
    <name evidence="3" type="ORF">E1292_23575</name>
</gene>
<dbReference type="GO" id="GO:0080120">
    <property type="term" value="P:CAAX-box protein maturation"/>
    <property type="evidence" value="ECO:0007669"/>
    <property type="project" value="UniProtKB-ARBA"/>
</dbReference>
<evidence type="ECO:0000313" key="4">
    <source>
        <dbReference type="Proteomes" id="UP000295258"/>
    </source>
</evidence>
<protein>
    <submittedName>
        <fullName evidence="3">CPBP family intramembrane metalloprotease</fullName>
    </submittedName>
</protein>
<dbReference type="Proteomes" id="UP000295258">
    <property type="component" value="Unassembled WGS sequence"/>
</dbReference>
<feature type="domain" description="CAAX prenyl protease 2/Lysostaphin resistance protein A-like" evidence="2">
    <location>
        <begin position="120"/>
        <end position="219"/>
    </location>
</feature>
<feature type="transmembrane region" description="Helical" evidence="1">
    <location>
        <begin position="39"/>
        <end position="59"/>
    </location>
</feature>
<feature type="transmembrane region" description="Helical" evidence="1">
    <location>
        <begin position="84"/>
        <end position="107"/>
    </location>
</feature>
<reference evidence="3 4" key="1">
    <citation type="submission" date="2019-03" db="EMBL/GenBank/DDBJ databases">
        <title>Draft genome sequences of novel Actinobacteria.</title>
        <authorList>
            <person name="Sahin N."/>
            <person name="Ay H."/>
            <person name="Saygin H."/>
        </authorList>
    </citation>
    <scope>NUCLEOTIDE SEQUENCE [LARGE SCALE GENOMIC DNA]</scope>
    <source>
        <strain evidence="3 4">KC310</strain>
    </source>
</reference>
<dbReference type="GO" id="GO:0004175">
    <property type="term" value="F:endopeptidase activity"/>
    <property type="evidence" value="ECO:0007669"/>
    <property type="project" value="UniProtKB-ARBA"/>
</dbReference>
<feature type="transmembrane region" description="Helical" evidence="1">
    <location>
        <begin position="154"/>
        <end position="170"/>
    </location>
</feature>
<evidence type="ECO:0000259" key="2">
    <source>
        <dbReference type="Pfam" id="PF02517"/>
    </source>
</evidence>